<gene>
    <name evidence="3" type="ORF">OSTQU699_LOCUS10709</name>
</gene>
<reference evidence="3" key="1">
    <citation type="submission" date="2020-12" db="EMBL/GenBank/DDBJ databases">
        <authorList>
            <person name="Iha C."/>
        </authorList>
    </citation>
    <scope>NUCLEOTIDE SEQUENCE</scope>
</reference>
<sequence>MRGDGDVMADIYRNPSLQLEELYTVDQFFDAYVSHLETAGPALSSQRGPPEHKLAPGAGKLEPPTSSDSSSNIPGRLAVPSGATGMSAYDQAFNASPPTSGIDSGLQPAVGPYGGGMAPVGPPERFETPGVGYGNVGIGGYRPAGYMDVEPEMGGGFAAAGGAGAPGGFAIGGAGGGQGFMPGYGSAGMGAGGIEIGGIQNQNQSPMGGVSLGGPLLAEQAQGGSEAMEEAQDAKGRRARHRTPRQQMLNKQAQQRYRERKKAKAAELEQEVEELSTRVDELKAEKAEKAALEERMLQMERSLLEKDAELQRLRAQVAAQGGCGGGGEAVACEAVLSEQAQEYIRVYKELEAFMLENKIDVDSLPDPNGDLDGHLVKRVWEHVEAVCKACTLATRHEGPDIWKMITAGVDRVQLEPASRETWLERARKINMSADQKKRALILREEQAKKLEATFVARQNLNLEAIALLLPANQGGHAPQTGGDKLGCFAFPSFLQRSSHRAKTSYVLDKLKANLRDEQKVFAEMEYLTFHRVLNPLQSAWFLTMSYPGHCDCLSLLNATNELCSMSCELPRDKDLGEEDSPGSDAASKNK</sequence>
<dbReference type="CDD" id="cd14686">
    <property type="entry name" value="bZIP"/>
    <property type="match status" value="1"/>
</dbReference>
<dbReference type="InterPro" id="IPR004827">
    <property type="entry name" value="bZIP"/>
</dbReference>
<feature type="compositionally biased region" description="Polar residues" evidence="1">
    <location>
        <begin position="64"/>
        <end position="73"/>
    </location>
</feature>
<evidence type="ECO:0000313" key="3">
    <source>
        <dbReference type="EMBL" id="CAD7705354.1"/>
    </source>
</evidence>
<name>A0A8S1JFS2_9CHLO</name>
<dbReference type="InterPro" id="IPR046347">
    <property type="entry name" value="bZIP_sf"/>
</dbReference>
<feature type="domain" description="BZIP" evidence="2">
    <location>
        <begin position="240"/>
        <end position="285"/>
    </location>
</feature>
<organism evidence="3 4">
    <name type="scientific">Ostreobium quekettii</name>
    <dbReference type="NCBI Taxonomy" id="121088"/>
    <lineage>
        <taxon>Eukaryota</taxon>
        <taxon>Viridiplantae</taxon>
        <taxon>Chlorophyta</taxon>
        <taxon>core chlorophytes</taxon>
        <taxon>Ulvophyceae</taxon>
        <taxon>TCBD clade</taxon>
        <taxon>Bryopsidales</taxon>
        <taxon>Ostreobineae</taxon>
        <taxon>Ostreobiaceae</taxon>
        <taxon>Ostreobium</taxon>
    </lineage>
</organism>
<feature type="region of interest" description="Disordered" evidence="1">
    <location>
        <begin position="571"/>
        <end position="590"/>
    </location>
</feature>
<dbReference type="OrthoDB" id="510453at2759"/>
<dbReference type="EMBL" id="CAJHUC010003100">
    <property type="protein sequence ID" value="CAD7705354.1"/>
    <property type="molecule type" value="Genomic_DNA"/>
</dbReference>
<keyword evidence="4" id="KW-1185">Reference proteome</keyword>
<accession>A0A8S1JFS2</accession>
<comment type="caution">
    <text evidence="3">The sequence shown here is derived from an EMBL/GenBank/DDBJ whole genome shotgun (WGS) entry which is preliminary data.</text>
</comment>
<evidence type="ECO:0000313" key="4">
    <source>
        <dbReference type="Proteomes" id="UP000708148"/>
    </source>
</evidence>
<dbReference type="PROSITE" id="PS50217">
    <property type="entry name" value="BZIP"/>
    <property type="match status" value="1"/>
</dbReference>
<feature type="region of interest" description="Disordered" evidence="1">
    <location>
        <begin position="220"/>
        <end position="256"/>
    </location>
</feature>
<evidence type="ECO:0000259" key="2">
    <source>
        <dbReference type="PROSITE" id="PS50217"/>
    </source>
</evidence>
<dbReference type="Proteomes" id="UP000708148">
    <property type="component" value="Unassembled WGS sequence"/>
</dbReference>
<protein>
    <recommendedName>
        <fullName evidence="2">BZIP domain-containing protein</fullName>
    </recommendedName>
</protein>
<feature type="compositionally biased region" description="Polar residues" evidence="1">
    <location>
        <begin position="245"/>
        <end position="255"/>
    </location>
</feature>
<dbReference type="AlphaFoldDB" id="A0A8S1JFS2"/>
<dbReference type="GO" id="GO:0003700">
    <property type="term" value="F:DNA-binding transcription factor activity"/>
    <property type="evidence" value="ECO:0007669"/>
    <property type="project" value="InterPro"/>
</dbReference>
<proteinExistence type="predicted"/>
<dbReference type="SUPFAM" id="SSF57959">
    <property type="entry name" value="Leucine zipper domain"/>
    <property type="match status" value="1"/>
</dbReference>
<evidence type="ECO:0000256" key="1">
    <source>
        <dbReference type="SAM" id="MobiDB-lite"/>
    </source>
</evidence>
<feature type="compositionally biased region" description="Polar residues" evidence="1">
    <location>
        <begin position="93"/>
        <end position="102"/>
    </location>
</feature>
<feature type="region of interest" description="Disordered" evidence="1">
    <location>
        <begin position="41"/>
        <end position="126"/>
    </location>
</feature>